<reference evidence="2" key="1">
    <citation type="submission" date="2018-05" db="EMBL/GenBank/DDBJ databases">
        <authorList>
            <person name="Lanie J.A."/>
            <person name="Ng W.-L."/>
            <person name="Kazmierczak K.M."/>
            <person name="Andrzejewski T.M."/>
            <person name="Davidsen T.M."/>
            <person name="Wayne K.J."/>
            <person name="Tettelin H."/>
            <person name="Glass J.I."/>
            <person name="Rusch D."/>
            <person name="Podicherti R."/>
            <person name="Tsui H.-C.T."/>
            <person name="Winkler M.E."/>
        </authorList>
    </citation>
    <scope>NUCLEOTIDE SEQUENCE</scope>
</reference>
<dbReference type="Gene3D" id="3.30.70.1230">
    <property type="entry name" value="Nucleotide cyclase"/>
    <property type="match status" value="1"/>
</dbReference>
<dbReference type="InterPro" id="IPR029787">
    <property type="entry name" value="Nucleotide_cyclase"/>
</dbReference>
<dbReference type="CDD" id="cd07302">
    <property type="entry name" value="CHD"/>
    <property type="match status" value="1"/>
</dbReference>
<gene>
    <name evidence="2" type="ORF">METZ01_LOCUS358595</name>
</gene>
<feature type="domain" description="Guanylate cyclase" evidence="1">
    <location>
        <begin position="115"/>
        <end position="230"/>
    </location>
</feature>
<dbReference type="Gene3D" id="3.30.70.3090">
    <property type="entry name" value="ORF SCO4226, nickel-binding ferredoxin-like monomer"/>
    <property type="match status" value="1"/>
</dbReference>
<proteinExistence type="predicted"/>
<accession>A0A382S9Y5</accession>
<protein>
    <recommendedName>
        <fullName evidence="1">Guanylate cyclase domain-containing protein</fullName>
    </recommendedName>
</protein>
<organism evidence="2">
    <name type="scientific">marine metagenome</name>
    <dbReference type="NCBI Taxonomy" id="408172"/>
    <lineage>
        <taxon>unclassified sequences</taxon>
        <taxon>metagenomes</taxon>
        <taxon>ecological metagenomes</taxon>
    </lineage>
</organism>
<dbReference type="PROSITE" id="PS50125">
    <property type="entry name" value="GUANYLATE_CYCLASE_2"/>
    <property type="match status" value="1"/>
</dbReference>
<evidence type="ECO:0000313" key="2">
    <source>
        <dbReference type="EMBL" id="SVD05741.1"/>
    </source>
</evidence>
<name>A0A382S9Y5_9ZZZZ</name>
<dbReference type="InterPro" id="IPR042557">
    <property type="entry name" value="SCO4226"/>
</dbReference>
<sequence>MPLFLDIHNLVDDLPPIEDIFEMHKVDLTEASKINADVPKYYINYESNIAFCVIEAKSKEDAEKVHNKTLAPDKIIEVDPMMLDMFLGAGSVNEYDAATVQSEEGESQLDPGHRIILFTDLVGSTEMTHRLGDEDAMTLLRKHNSIIRNSLKVNDGREVKHTGDGIMASFFIADRALEFSNRVKEDFFQFNKKNDFQDDLKIKIGLHSGFPVEENNDLFGTSVQVAARVCDHAGANQILLTHDAKEKCKNHNFELQHIESARFKGVSEEVSLYEFITKF</sequence>
<dbReference type="Pfam" id="PF00211">
    <property type="entry name" value="Guanylate_cyc"/>
    <property type="match status" value="1"/>
</dbReference>
<dbReference type="GO" id="GO:0035556">
    <property type="term" value="P:intracellular signal transduction"/>
    <property type="evidence" value="ECO:0007669"/>
    <property type="project" value="InterPro"/>
</dbReference>
<dbReference type="PANTHER" id="PTHR43081">
    <property type="entry name" value="ADENYLATE CYCLASE, TERMINAL-DIFFERENTIATION SPECIFIC-RELATED"/>
    <property type="match status" value="1"/>
</dbReference>
<dbReference type="SUPFAM" id="SSF55073">
    <property type="entry name" value="Nucleotide cyclase"/>
    <property type="match status" value="1"/>
</dbReference>
<dbReference type="InterPro" id="IPR050697">
    <property type="entry name" value="Adenylyl/Guanylyl_Cyclase_3/4"/>
</dbReference>
<dbReference type="SMART" id="SM00044">
    <property type="entry name" value="CYCc"/>
    <property type="match status" value="1"/>
</dbReference>
<dbReference type="PANTHER" id="PTHR43081:SF1">
    <property type="entry name" value="ADENYLATE CYCLASE, TERMINAL-DIFFERENTIATION SPECIFIC"/>
    <property type="match status" value="1"/>
</dbReference>
<dbReference type="GO" id="GO:0009190">
    <property type="term" value="P:cyclic nucleotide biosynthetic process"/>
    <property type="evidence" value="ECO:0007669"/>
    <property type="project" value="InterPro"/>
</dbReference>
<dbReference type="InterPro" id="IPR001054">
    <property type="entry name" value="A/G_cyclase"/>
</dbReference>
<dbReference type="AlphaFoldDB" id="A0A382S9Y5"/>
<evidence type="ECO:0000259" key="1">
    <source>
        <dbReference type="PROSITE" id="PS50125"/>
    </source>
</evidence>
<dbReference type="EMBL" id="UINC01126940">
    <property type="protein sequence ID" value="SVD05741.1"/>
    <property type="molecule type" value="Genomic_DNA"/>
</dbReference>